<keyword evidence="1" id="KW-0472">Membrane</keyword>
<dbReference type="AlphaFoldDB" id="A0A4R5KF41"/>
<protein>
    <submittedName>
        <fullName evidence="2">Uncharacterized protein</fullName>
    </submittedName>
</protein>
<gene>
    <name evidence="2" type="ORF">E1757_25365</name>
</gene>
<name>A0A4R5KF41_9BACL</name>
<comment type="caution">
    <text evidence="2">The sequence shown here is derived from an EMBL/GenBank/DDBJ whole genome shotgun (WGS) entry which is preliminary data.</text>
</comment>
<dbReference type="EMBL" id="SMRT01000015">
    <property type="protein sequence ID" value="TDF93876.1"/>
    <property type="molecule type" value="Genomic_DNA"/>
</dbReference>
<dbReference type="Proteomes" id="UP000295636">
    <property type="component" value="Unassembled WGS sequence"/>
</dbReference>
<accession>A0A4R5KF41</accession>
<keyword evidence="1" id="KW-1133">Transmembrane helix</keyword>
<feature type="transmembrane region" description="Helical" evidence="1">
    <location>
        <begin position="15"/>
        <end position="33"/>
    </location>
</feature>
<keyword evidence="3" id="KW-1185">Reference proteome</keyword>
<evidence type="ECO:0000313" key="2">
    <source>
        <dbReference type="EMBL" id="TDF93876.1"/>
    </source>
</evidence>
<proteinExistence type="predicted"/>
<feature type="transmembrane region" description="Helical" evidence="1">
    <location>
        <begin position="45"/>
        <end position="62"/>
    </location>
</feature>
<feature type="transmembrane region" description="Helical" evidence="1">
    <location>
        <begin position="68"/>
        <end position="86"/>
    </location>
</feature>
<evidence type="ECO:0000256" key="1">
    <source>
        <dbReference type="SAM" id="Phobius"/>
    </source>
</evidence>
<organism evidence="2 3">
    <name type="scientific">Paenibacillus piri</name>
    <dbReference type="NCBI Taxonomy" id="2547395"/>
    <lineage>
        <taxon>Bacteria</taxon>
        <taxon>Bacillati</taxon>
        <taxon>Bacillota</taxon>
        <taxon>Bacilli</taxon>
        <taxon>Bacillales</taxon>
        <taxon>Paenibacillaceae</taxon>
        <taxon>Paenibacillus</taxon>
    </lineage>
</organism>
<dbReference type="OrthoDB" id="165966at2"/>
<keyword evidence="1" id="KW-0812">Transmembrane</keyword>
<sequence length="93" mass="10356">MAVFVNPADWGMHKAFVQLFAMVPLMMFLLSLVGRIRGSKRWVSLGLLALIVLQFMTINVFASVWVLAALHPVIALLLFWGSVITVKTRASQV</sequence>
<reference evidence="2 3" key="1">
    <citation type="submission" date="2019-03" db="EMBL/GenBank/DDBJ databases">
        <title>This is whole genome sequence of Paenibacillus sp MS74 strain.</title>
        <authorList>
            <person name="Trinh H.N."/>
        </authorList>
    </citation>
    <scope>NUCLEOTIDE SEQUENCE [LARGE SCALE GENOMIC DNA]</scope>
    <source>
        <strain evidence="2 3">MS74</strain>
    </source>
</reference>
<dbReference type="InterPro" id="IPR046192">
    <property type="entry name" value="DUF6220"/>
</dbReference>
<dbReference type="Pfam" id="PF19728">
    <property type="entry name" value="DUF6220"/>
    <property type="match status" value="1"/>
</dbReference>
<evidence type="ECO:0000313" key="3">
    <source>
        <dbReference type="Proteomes" id="UP000295636"/>
    </source>
</evidence>